<comment type="caution">
    <text evidence="1">The sequence shown here is derived from an EMBL/GenBank/DDBJ whole genome shotgun (WGS) entry which is preliminary data.</text>
</comment>
<reference evidence="1 2" key="1">
    <citation type="journal article" date="2023" name="Science">
        <title>Complex scaffold remodeling in plant triterpene biosynthesis.</title>
        <authorList>
            <person name="De La Pena R."/>
            <person name="Hodgson H."/>
            <person name="Liu J.C."/>
            <person name="Stephenson M.J."/>
            <person name="Martin A.C."/>
            <person name="Owen C."/>
            <person name="Harkess A."/>
            <person name="Leebens-Mack J."/>
            <person name="Jimenez L.E."/>
            <person name="Osbourn A."/>
            <person name="Sattely E.S."/>
        </authorList>
    </citation>
    <scope>NUCLEOTIDE SEQUENCE [LARGE SCALE GENOMIC DNA]</scope>
    <source>
        <strain evidence="2">cv. JPN11</strain>
        <tissue evidence="1">Leaf</tissue>
    </source>
</reference>
<protein>
    <submittedName>
        <fullName evidence="1">Uncharacterized protein</fullName>
    </submittedName>
</protein>
<sequence length="155" mass="17503">MELKYSFLQLVPFMETRLDVPHDDFVSVVHNAERSMEDYSEQIHESFKENFSVLDAQMLNDLRCCLEDTARLLLREWACTAGTDHGVVNGEVIVCPSNSALSVISSEGGKEYGESGMGLKRWMNEKVFPLLSKKLVEDDDGIAVAVLCRKHHCLH</sequence>
<organism evidence="1 2">
    <name type="scientific">Melia azedarach</name>
    <name type="common">Chinaberry tree</name>
    <dbReference type="NCBI Taxonomy" id="155640"/>
    <lineage>
        <taxon>Eukaryota</taxon>
        <taxon>Viridiplantae</taxon>
        <taxon>Streptophyta</taxon>
        <taxon>Embryophyta</taxon>
        <taxon>Tracheophyta</taxon>
        <taxon>Spermatophyta</taxon>
        <taxon>Magnoliopsida</taxon>
        <taxon>eudicotyledons</taxon>
        <taxon>Gunneridae</taxon>
        <taxon>Pentapetalae</taxon>
        <taxon>rosids</taxon>
        <taxon>malvids</taxon>
        <taxon>Sapindales</taxon>
        <taxon>Meliaceae</taxon>
        <taxon>Melia</taxon>
    </lineage>
</organism>
<evidence type="ECO:0000313" key="1">
    <source>
        <dbReference type="EMBL" id="KAJ4710187.1"/>
    </source>
</evidence>
<evidence type="ECO:0000313" key="2">
    <source>
        <dbReference type="Proteomes" id="UP001164539"/>
    </source>
</evidence>
<keyword evidence="2" id="KW-1185">Reference proteome</keyword>
<name>A0ACC1XH82_MELAZ</name>
<dbReference type="Proteomes" id="UP001164539">
    <property type="component" value="Chromosome 9"/>
</dbReference>
<accession>A0ACC1XH82</accession>
<proteinExistence type="predicted"/>
<dbReference type="EMBL" id="CM051402">
    <property type="protein sequence ID" value="KAJ4710187.1"/>
    <property type="molecule type" value="Genomic_DNA"/>
</dbReference>
<gene>
    <name evidence="1" type="ORF">OWV82_016404</name>
</gene>